<sequence length="242" mass="28049">MSERQPTKPIWEEEKVAKKTEKFGRKSHWGNNNCEFDEEEEKERVNKKKVNNLVQEKKKVNNVVLPPEIVPDLPTEFKKSIQNLGGTEATLDPSYKLPFVVPKKPRLRIQFVMGERQPTKPIWEEEMAAKKTKKTGRKIPRGSSDCEFHEEEEKKRANKKKVNNLVQEKKKVNNVVLPIKIVPDLPAKFEERIQNLGGTEATLVLQKELTAMDLSRDHRCLSLPRRKIKDKEFLDQAFLATG</sequence>
<reference evidence="1" key="1">
    <citation type="submission" date="2022-02" db="EMBL/GenBank/DDBJ databases">
        <title>Plant Genome Project.</title>
        <authorList>
            <person name="Zhang R.-G."/>
        </authorList>
    </citation>
    <scope>NUCLEOTIDE SEQUENCE</scope>
    <source>
        <strain evidence="1">AT1</strain>
    </source>
</reference>
<gene>
    <name evidence="1" type="ORF">RHMOL_Rhmol06G0279600</name>
</gene>
<keyword evidence="2" id="KW-1185">Reference proteome</keyword>
<name>A0ACC0NH75_RHOML</name>
<comment type="caution">
    <text evidence="1">The sequence shown here is derived from an EMBL/GenBank/DDBJ whole genome shotgun (WGS) entry which is preliminary data.</text>
</comment>
<organism evidence="1 2">
    <name type="scientific">Rhododendron molle</name>
    <name type="common">Chinese azalea</name>
    <name type="synonym">Azalea mollis</name>
    <dbReference type="NCBI Taxonomy" id="49168"/>
    <lineage>
        <taxon>Eukaryota</taxon>
        <taxon>Viridiplantae</taxon>
        <taxon>Streptophyta</taxon>
        <taxon>Embryophyta</taxon>
        <taxon>Tracheophyta</taxon>
        <taxon>Spermatophyta</taxon>
        <taxon>Magnoliopsida</taxon>
        <taxon>eudicotyledons</taxon>
        <taxon>Gunneridae</taxon>
        <taxon>Pentapetalae</taxon>
        <taxon>asterids</taxon>
        <taxon>Ericales</taxon>
        <taxon>Ericaceae</taxon>
        <taxon>Ericoideae</taxon>
        <taxon>Rhodoreae</taxon>
        <taxon>Rhododendron</taxon>
    </lineage>
</organism>
<accession>A0ACC0NH75</accession>
<evidence type="ECO:0000313" key="1">
    <source>
        <dbReference type="EMBL" id="KAI8552605.1"/>
    </source>
</evidence>
<evidence type="ECO:0000313" key="2">
    <source>
        <dbReference type="Proteomes" id="UP001062846"/>
    </source>
</evidence>
<dbReference type="EMBL" id="CM046393">
    <property type="protein sequence ID" value="KAI8552605.1"/>
    <property type="molecule type" value="Genomic_DNA"/>
</dbReference>
<proteinExistence type="predicted"/>
<dbReference type="Proteomes" id="UP001062846">
    <property type="component" value="Chromosome 6"/>
</dbReference>
<protein>
    <submittedName>
        <fullName evidence="1">Uncharacterized protein</fullName>
    </submittedName>
</protein>